<protein>
    <submittedName>
        <fullName evidence="2">Uncharacterized protein</fullName>
    </submittedName>
</protein>
<evidence type="ECO:0000313" key="2">
    <source>
        <dbReference type="WBParaSite" id="ES5_v2.g8982.t1"/>
    </source>
</evidence>
<organism evidence="1 2">
    <name type="scientific">Panagrolaimus sp. ES5</name>
    <dbReference type="NCBI Taxonomy" id="591445"/>
    <lineage>
        <taxon>Eukaryota</taxon>
        <taxon>Metazoa</taxon>
        <taxon>Ecdysozoa</taxon>
        <taxon>Nematoda</taxon>
        <taxon>Chromadorea</taxon>
        <taxon>Rhabditida</taxon>
        <taxon>Tylenchina</taxon>
        <taxon>Panagrolaimomorpha</taxon>
        <taxon>Panagrolaimoidea</taxon>
        <taxon>Panagrolaimidae</taxon>
        <taxon>Panagrolaimus</taxon>
    </lineage>
</organism>
<accession>A0AC34GW08</accession>
<dbReference type="WBParaSite" id="ES5_v2.g8982.t1">
    <property type="protein sequence ID" value="ES5_v2.g8982.t1"/>
    <property type="gene ID" value="ES5_v2.g8982"/>
</dbReference>
<dbReference type="Proteomes" id="UP000887579">
    <property type="component" value="Unplaced"/>
</dbReference>
<sequence>MGVHVNGDNNGKINNGTGSVYVGGDNNGTINNRGSGGVHNEHIFMIKKNGTAQCDINKYYIIEQPPLLLLMVPLLSPSTVTSPG</sequence>
<reference evidence="2" key="1">
    <citation type="submission" date="2022-11" db="UniProtKB">
        <authorList>
            <consortium name="WormBaseParasite"/>
        </authorList>
    </citation>
    <scope>IDENTIFICATION</scope>
</reference>
<proteinExistence type="predicted"/>
<name>A0AC34GW08_9BILA</name>
<evidence type="ECO:0000313" key="1">
    <source>
        <dbReference type="Proteomes" id="UP000887579"/>
    </source>
</evidence>